<dbReference type="Proteomes" id="UP000094296">
    <property type="component" value="Unassembled WGS sequence"/>
</dbReference>
<evidence type="ECO:0000259" key="2">
    <source>
        <dbReference type="PROSITE" id="PS51272"/>
    </source>
</evidence>
<evidence type="ECO:0000313" key="4">
    <source>
        <dbReference type="Proteomes" id="UP000094296"/>
    </source>
</evidence>
<proteinExistence type="predicted"/>
<dbReference type="RefSeq" id="WP_069641773.1">
    <property type="nucleotide sequence ID" value="NZ_MIJE01000001.1"/>
</dbReference>
<feature type="domain" description="SLH" evidence="2">
    <location>
        <begin position="157"/>
        <end position="225"/>
    </location>
</feature>
<feature type="chain" id="PRO_5009177077" description="SLH domain-containing protein" evidence="1">
    <location>
        <begin position="23"/>
        <end position="356"/>
    </location>
</feature>
<dbReference type="PANTHER" id="PTHR43308">
    <property type="entry name" value="OUTER MEMBRANE PROTEIN ALPHA-RELATED"/>
    <property type="match status" value="1"/>
</dbReference>
<evidence type="ECO:0000313" key="3">
    <source>
        <dbReference type="EMBL" id="OEF98281.1"/>
    </source>
</evidence>
<name>A0A1E5G532_9FIRM</name>
<dbReference type="PROSITE" id="PS51272">
    <property type="entry name" value="SLH"/>
    <property type="match status" value="3"/>
</dbReference>
<dbReference type="STRING" id="766136.BHF68_00945"/>
<feature type="domain" description="SLH" evidence="2">
    <location>
        <begin position="30"/>
        <end position="97"/>
    </location>
</feature>
<dbReference type="Pfam" id="PF00395">
    <property type="entry name" value="SLH"/>
    <property type="match status" value="3"/>
</dbReference>
<reference evidence="3 4" key="1">
    <citation type="submission" date="2016-09" db="EMBL/GenBank/DDBJ databases">
        <title>Draft genome sequence for the type strain of Desulfuribacillus alkaliarsenatis AHT28, an obligately anaerobic, sulfidogenic bacterium isolated from Russian soda lake sediments.</title>
        <authorList>
            <person name="Abin C.A."/>
            <person name="Hollibaugh J.T."/>
        </authorList>
    </citation>
    <scope>NUCLEOTIDE SEQUENCE [LARGE SCALE GENOMIC DNA]</scope>
    <source>
        <strain evidence="3 4">AHT28</strain>
    </source>
</reference>
<dbReference type="AlphaFoldDB" id="A0A1E5G532"/>
<organism evidence="3 4">
    <name type="scientific">Desulfuribacillus alkaliarsenatis</name>
    <dbReference type="NCBI Taxonomy" id="766136"/>
    <lineage>
        <taxon>Bacteria</taxon>
        <taxon>Bacillati</taxon>
        <taxon>Bacillota</taxon>
        <taxon>Desulfuribacillia</taxon>
        <taxon>Desulfuribacillales</taxon>
        <taxon>Desulfuribacillaceae</taxon>
        <taxon>Desulfuribacillus</taxon>
    </lineage>
</organism>
<feature type="domain" description="SLH" evidence="2">
    <location>
        <begin position="98"/>
        <end position="156"/>
    </location>
</feature>
<feature type="signal peptide" evidence="1">
    <location>
        <begin position="1"/>
        <end position="22"/>
    </location>
</feature>
<keyword evidence="4" id="KW-1185">Reference proteome</keyword>
<dbReference type="InterPro" id="IPR001119">
    <property type="entry name" value="SLH_dom"/>
</dbReference>
<gene>
    <name evidence="3" type="ORF">BHF68_00945</name>
</gene>
<dbReference type="InterPro" id="IPR051465">
    <property type="entry name" value="Cell_Envelope_Struct_Comp"/>
</dbReference>
<sequence>MKKISLLAVLLLILVFSSQAVAYGSESTTLQKYYPIDYSDHWAYAELDDFINADLLEGYINAIGDIEIRPNNHITRAEFAALLVRALQVEDNQQGKTFKDVSNTESWYYNIAKVASGNGIATGTDDGYFLPNERISREAIATMIARAFADSIDFNAGDVKHFADTPSIWAVESVAKVSKADIIKGYNTEAGAMKEFRPQANATRAEAVTMLHRALHLQQSQLPEKNELTKLIESFYNEYFGAIANADSTQLLSISEQYTTGFQRHAADIEADFIDYIIDAGGTYIIDNVIEGNIASVYLRNKFAVIEIENFVYEIEIIQADSSTSKQKDVSGTYYMKEMSNGSWKIYYIKYNNIFG</sequence>
<comment type="caution">
    <text evidence="3">The sequence shown here is derived from an EMBL/GenBank/DDBJ whole genome shotgun (WGS) entry which is preliminary data.</text>
</comment>
<protein>
    <recommendedName>
        <fullName evidence="2">SLH domain-containing protein</fullName>
    </recommendedName>
</protein>
<dbReference type="PANTHER" id="PTHR43308:SF5">
    <property type="entry name" value="S-LAYER PROTEIN _ PEPTIDOGLYCAN ENDO-BETA-N-ACETYLGLUCOSAMINIDASE"/>
    <property type="match status" value="1"/>
</dbReference>
<accession>A0A1E5G532</accession>
<dbReference type="EMBL" id="MIJE01000001">
    <property type="protein sequence ID" value="OEF98281.1"/>
    <property type="molecule type" value="Genomic_DNA"/>
</dbReference>
<keyword evidence="1" id="KW-0732">Signal</keyword>
<evidence type="ECO:0000256" key="1">
    <source>
        <dbReference type="SAM" id="SignalP"/>
    </source>
</evidence>